<evidence type="ECO:0000256" key="8">
    <source>
        <dbReference type="SAM" id="MobiDB-lite"/>
    </source>
</evidence>
<feature type="compositionally biased region" description="Pro residues" evidence="8">
    <location>
        <begin position="260"/>
        <end position="269"/>
    </location>
</feature>
<evidence type="ECO:0000259" key="10">
    <source>
        <dbReference type="PROSITE" id="PS51322"/>
    </source>
</evidence>
<feature type="region of interest" description="Disordered" evidence="8">
    <location>
        <begin position="146"/>
        <end position="320"/>
    </location>
</feature>
<dbReference type="Proteomes" id="UP000308652">
    <property type="component" value="Unassembled WGS sequence"/>
</dbReference>
<keyword evidence="4" id="KW-0967">Endosome</keyword>
<evidence type="ECO:0000256" key="7">
    <source>
        <dbReference type="PROSITE-ProRule" id="PRU00644"/>
    </source>
</evidence>
<dbReference type="Pfam" id="PF09454">
    <property type="entry name" value="Vps23_core"/>
    <property type="match status" value="1"/>
</dbReference>
<feature type="compositionally biased region" description="Pro residues" evidence="8">
    <location>
        <begin position="177"/>
        <end position="186"/>
    </location>
</feature>
<dbReference type="PROSITE" id="PS51312">
    <property type="entry name" value="SB"/>
    <property type="match status" value="1"/>
</dbReference>
<keyword evidence="3 7" id="KW-0813">Transport</keyword>
<evidence type="ECO:0000313" key="11">
    <source>
        <dbReference type="EMBL" id="TFK42617.1"/>
    </source>
</evidence>
<feature type="domain" description="UEV" evidence="10">
    <location>
        <begin position="6"/>
        <end position="151"/>
    </location>
</feature>
<organism evidence="11 12">
    <name type="scientific">Crucibulum laeve</name>
    <dbReference type="NCBI Taxonomy" id="68775"/>
    <lineage>
        <taxon>Eukaryota</taxon>
        <taxon>Fungi</taxon>
        <taxon>Dikarya</taxon>
        <taxon>Basidiomycota</taxon>
        <taxon>Agaricomycotina</taxon>
        <taxon>Agaricomycetes</taxon>
        <taxon>Agaricomycetidae</taxon>
        <taxon>Agaricales</taxon>
        <taxon>Agaricineae</taxon>
        <taxon>Nidulariaceae</taxon>
        <taxon>Crucibulum</taxon>
    </lineage>
</organism>
<evidence type="ECO:0000256" key="4">
    <source>
        <dbReference type="ARBA" id="ARBA00022753"/>
    </source>
</evidence>
<dbReference type="Gene3D" id="6.10.140.820">
    <property type="match status" value="1"/>
</dbReference>
<feature type="compositionally biased region" description="Pro residues" evidence="8">
    <location>
        <begin position="281"/>
        <end position="308"/>
    </location>
</feature>
<dbReference type="GO" id="GO:0043130">
    <property type="term" value="F:ubiquitin binding"/>
    <property type="evidence" value="ECO:0007669"/>
    <property type="project" value="TreeGrafter"/>
</dbReference>
<dbReference type="InterPro" id="IPR017916">
    <property type="entry name" value="SB_dom"/>
</dbReference>
<dbReference type="Pfam" id="PF05743">
    <property type="entry name" value="UEV"/>
    <property type="match status" value="1"/>
</dbReference>
<dbReference type="CDD" id="cd11685">
    <property type="entry name" value="UEV_TSG101-like"/>
    <property type="match status" value="1"/>
</dbReference>
<dbReference type="PANTHER" id="PTHR23306">
    <property type="entry name" value="TUMOR SUSCEPTIBILITY GENE 101 PROTEIN-RELATED"/>
    <property type="match status" value="1"/>
</dbReference>
<dbReference type="PROSITE" id="PS51322">
    <property type="entry name" value="UEV"/>
    <property type="match status" value="1"/>
</dbReference>
<comment type="subcellular location">
    <subcellularLocation>
        <location evidence="1">Endosome</location>
    </subcellularLocation>
</comment>
<dbReference type="Gene3D" id="3.10.110.10">
    <property type="entry name" value="Ubiquitin Conjugating Enzyme"/>
    <property type="match status" value="1"/>
</dbReference>
<gene>
    <name evidence="11" type="ORF">BDQ12DRAFT_644374</name>
</gene>
<dbReference type="GO" id="GO:0006886">
    <property type="term" value="P:intracellular protein transport"/>
    <property type="evidence" value="ECO:0007669"/>
    <property type="project" value="UniProtKB-ARBA"/>
</dbReference>
<feature type="compositionally biased region" description="Low complexity" evidence="8">
    <location>
        <begin position="270"/>
        <end position="280"/>
    </location>
</feature>
<evidence type="ECO:0000256" key="1">
    <source>
        <dbReference type="ARBA" id="ARBA00004177"/>
    </source>
</evidence>
<dbReference type="OrthoDB" id="306304at2759"/>
<feature type="domain" description="SB" evidence="9">
    <location>
        <begin position="467"/>
        <end position="535"/>
    </location>
</feature>
<dbReference type="GO" id="GO:0000813">
    <property type="term" value="C:ESCRT I complex"/>
    <property type="evidence" value="ECO:0007669"/>
    <property type="project" value="TreeGrafter"/>
</dbReference>
<dbReference type="InterPro" id="IPR052070">
    <property type="entry name" value="ESCRT-I_UEV_domain"/>
</dbReference>
<dbReference type="PANTHER" id="PTHR23306:SF3">
    <property type="entry name" value="TUMOR SUPPRESSOR PROTEIN 101"/>
    <property type="match status" value="1"/>
</dbReference>
<name>A0A5C3MCH8_9AGAR</name>
<keyword evidence="6" id="KW-0175">Coiled coil</keyword>
<reference evidence="11 12" key="1">
    <citation type="journal article" date="2019" name="Nat. Ecol. Evol.">
        <title>Megaphylogeny resolves global patterns of mushroom evolution.</title>
        <authorList>
            <person name="Varga T."/>
            <person name="Krizsan K."/>
            <person name="Foldi C."/>
            <person name="Dima B."/>
            <person name="Sanchez-Garcia M."/>
            <person name="Sanchez-Ramirez S."/>
            <person name="Szollosi G.J."/>
            <person name="Szarkandi J.G."/>
            <person name="Papp V."/>
            <person name="Albert L."/>
            <person name="Andreopoulos W."/>
            <person name="Angelini C."/>
            <person name="Antonin V."/>
            <person name="Barry K.W."/>
            <person name="Bougher N.L."/>
            <person name="Buchanan P."/>
            <person name="Buyck B."/>
            <person name="Bense V."/>
            <person name="Catcheside P."/>
            <person name="Chovatia M."/>
            <person name="Cooper J."/>
            <person name="Damon W."/>
            <person name="Desjardin D."/>
            <person name="Finy P."/>
            <person name="Geml J."/>
            <person name="Haridas S."/>
            <person name="Hughes K."/>
            <person name="Justo A."/>
            <person name="Karasinski D."/>
            <person name="Kautmanova I."/>
            <person name="Kiss B."/>
            <person name="Kocsube S."/>
            <person name="Kotiranta H."/>
            <person name="LaButti K.M."/>
            <person name="Lechner B.E."/>
            <person name="Liimatainen K."/>
            <person name="Lipzen A."/>
            <person name="Lukacs Z."/>
            <person name="Mihaltcheva S."/>
            <person name="Morgado L.N."/>
            <person name="Niskanen T."/>
            <person name="Noordeloos M.E."/>
            <person name="Ohm R.A."/>
            <person name="Ortiz-Santana B."/>
            <person name="Ovrebo C."/>
            <person name="Racz N."/>
            <person name="Riley R."/>
            <person name="Savchenko A."/>
            <person name="Shiryaev A."/>
            <person name="Soop K."/>
            <person name="Spirin V."/>
            <person name="Szebenyi C."/>
            <person name="Tomsovsky M."/>
            <person name="Tulloss R.E."/>
            <person name="Uehling J."/>
            <person name="Grigoriev I.V."/>
            <person name="Vagvolgyi C."/>
            <person name="Papp T."/>
            <person name="Martin F.M."/>
            <person name="Miettinen O."/>
            <person name="Hibbett D.S."/>
            <person name="Nagy L.G."/>
        </authorList>
    </citation>
    <scope>NUCLEOTIDE SEQUENCE [LARGE SCALE GENOMIC DNA]</scope>
    <source>
        <strain evidence="11 12">CBS 166.37</strain>
    </source>
</reference>
<dbReference type="EMBL" id="ML213592">
    <property type="protein sequence ID" value="TFK42617.1"/>
    <property type="molecule type" value="Genomic_DNA"/>
</dbReference>
<dbReference type="SUPFAM" id="SSF140111">
    <property type="entry name" value="Endosomal sorting complex assembly domain"/>
    <property type="match status" value="1"/>
</dbReference>
<evidence type="ECO:0000256" key="5">
    <source>
        <dbReference type="ARBA" id="ARBA00022927"/>
    </source>
</evidence>
<feature type="compositionally biased region" description="Pro residues" evidence="8">
    <location>
        <begin position="157"/>
        <end position="168"/>
    </location>
</feature>
<evidence type="ECO:0000256" key="6">
    <source>
        <dbReference type="ARBA" id="ARBA00023054"/>
    </source>
</evidence>
<dbReference type="SUPFAM" id="SSF54495">
    <property type="entry name" value="UBC-like"/>
    <property type="match status" value="1"/>
</dbReference>
<evidence type="ECO:0000313" key="12">
    <source>
        <dbReference type="Proteomes" id="UP000308652"/>
    </source>
</evidence>
<dbReference type="GO" id="GO:0072666">
    <property type="term" value="P:establishment of protein localization to vacuole"/>
    <property type="evidence" value="ECO:0007669"/>
    <property type="project" value="UniProtKB-ARBA"/>
</dbReference>
<sequence>MSSTESLTQKWLRQNVQPYPNHNRVYVDIDAALARFSTLRPKSDVYTFDDGRTQLLLCLHGLLPISFRNASYNIPVAVWVTREYPRQPPIAYVVPTADMLVKAGKYVDVSGRCNVEYIQHWQRKDEGCNLSALLEAMQDQFSREPPVYAKPKDTRPHPTPQSTPPPRPFTQQAYADRPPPPVPPFPRDTSSPAISHDRPVLPPKPGSTATSDTLNRATAHGMTSRGSTPVQPFHAGPPPLPPLPPNHSPIPSGPLITKSHPPPIPPNNYAPPRHIPLLSPASPPSGPQMPYLPPKPPYPNSADPPPHPLAASPHPAIYSQPERGSVFVPATGTLATKPTPIPNLLDEDSPEVAAYSVPQSLPSAPPRPPNPELLRLHEQVHHKLTSELGSLTQALVLDAERLRAHQTDLLAGEPAIRDEMARLEAVRDVCNNVANKMRQAVQQAEVNVADLRRKGDPEVDELVCSTSIVHNQLINLVADDNAIEDTIYHLHRALNTGRIDLERFLRTARVLAEEQFMKRALIDKIQAGVPMIASMRSGWE</sequence>
<dbReference type="InterPro" id="IPR037202">
    <property type="entry name" value="ESCRT_assembly_dom"/>
</dbReference>
<evidence type="ECO:0000256" key="3">
    <source>
        <dbReference type="ARBA" id="ARBA00022448"/>
    </source>
</evidence>
<dbReference type="InterPro" id="IPR016135">
    <property type="entry name" value="UBQ-conjugating_enzyme/RWD"/>
</dbReference>
<evidence type="ECO:0000256" key="2">
    <source>
        <dbReference type="ARBA" id="ARBA00009594"/>
    </source>
</evidence>
<comment type="similarity">
    <text evidence="2">Belongs to the ubiquitin-conjugating enzyme family. UEV subfamily.</text>
</comment>
<keyword evidence="5 7" id="KW-0653">Protein transport</keyword>
<dbReference type="GO" id="GO:0043162">
    <property type="term" value="P:ubiquitin-dependent protein catabolic process via the multivesicular body sorting pathway"/>
    <property type="evidence" value="ECO:0007669"/>
    <property type="project" value="UniProtKB-ARBA"/>
</dbReference>
<proteinExistence type="inferred from homology"/>
<dbReference type="InterPro" id="IPR008883">
    <property type="entry name" value="UEV_N"/>
</dbReference>
<keyword evidence="12" id="KW-1185">Reference proteome</keyword>
<feature type="compositionally biased region" description="Polar residues" evidence="8">
    <location>
        <begin position="207"/>
        <end position="216"/>
    </location>
</feature>
<evidence type="ECO:0000259" key="9">
    <source>
        <dbReference type="PROSITE" id="PS51312"/>
    </source>
</evidence>
<protein>
    <submittedName>
        <fullName evidence="11">UEV domain-containing protein</fullName>
    </submittedName>
</protein>
<accession>A0A5C3MCH8</accession>
<dbReference type="STRING" id="68775.A0A5C3MCH8"/>
<feature type="compositionally biased region" description="Pro residues" evidence="8">
    <location>
        <begin position="235"/>
        <end position="252"/>
    </location>
</feature>
<dbReference type="AlphaFoldDB" id="A0A5C3MCH8"/>